<dbReference type="InterPro" id="IPR036873">
    <property type="entry name" value="Rhodanese-like_dom_sf"/>
</dbReference>
<dbReference type="InterPro" id="IPR000751">
    <property type="entry name" value="MPI_Phosphatase"/>
</dbReference>
<organism evidence="14 15">
    <name type="scientific">Colletotrichum lupini</name>
    <dbReference type="NCBI Taxonomy" id="145971"/>
    <lineage>
        <taxon>Eukaryota</taxon>
        <taxon>Fungi</taxon>
        <taxon>Dikarya</taxon>
        <taxon>Ascomycota</taxon>
        <taxon>Pezizomycotina</taxon>
        <taxon>Sordariomycetes</taxon>
        <taxon>Hypocreomycetidae</taxon>
        <taxon>Glomerellales</taxon>
        <taxon>Glomerellaceae</taxon>
        <taxon>Colletotrichum</taxon>
        <taxon>Colletotrichum acutatum species complex</taxon>
    </lineage>
</organism>
<accession>A0A9Q8SZE1</accession>
<feature type="compositionally biased region" description="Polar residues" evidence="11">
    <location>
        <begin position="193"/>
        <end position="209"/>
    </location>
</feature>
<dbReference type="SMART" id="SM00450">
    <property type="entry name" value="RHOD"/>
    <property type="match status" value="1"/>
</dbReference>
<dbReference type="PANTHER" id="PTHR10828">
    <property type="entry name" value="M-PHASE INDUCER PHOSPHATASE DUAL SPECIFICITY PHOSPHATASE CDC25"/>
    <property type="match status" value="1"/>
</dbReference>
<dbReference type="PANTHER" id="PTHR10828:SF17">
    <property type="entry name" value="PROTEIN-TYROSINE-PHOSPHATASE"/>
    <property type="match status" value="1"/>
</dbReference>
<evidence type="ECO:0000313" key="15">
    <source>
        <dbReference type="Proteomes" id="UP000830671"/>
    </source>
</evidence>
<feature type="region of interest" description="Disordered" evidence="11">
    <location>
        <begin position="228"/>
        <end position="287"/>
    </location>
</feature>
<evidence type="ECO:0000256" key="7">
    <source>
        <dbReference type="ARBA" id="ARBA00023306"/>
    </source>
</evidence>
<dbReference type="EC" id="3.1.3.48" evidence="2 10"/>
<dbReference type="FunFam" id="3.40.250.10:FF:000021">
    <property type="entry name" value="M-phase inducer phosphatase cdc-25.2"/>
    <property type="match status" value="1"/>
</dbReference>
<feature type="region of interest" description="Disordered" evidence="11">
    <location>
        <begin position="304"/>
        <end position="326"/>
    </location>
</feature>
<dbReference type="SUPFAM" id="SSF52821">
    <property type="entry name" value="Rhodanese/Cell cycle control phosphatase"/>
    <property type="match status" value="1"/>
</dbReference>
<evidence type="ECO:0000256" key="2">
    <source>
        <dbReference type="ARBA" id="ARBA00013064"/>
    </source>
</evidence>
<keyword evidence="12" id="KW-0472">Membrane</keyword>
<reference evidence="14" key="1">
    <citation type="journal article" date="2021" name="Mol. Plant Microbe Interact.">
        <title>Complete Genome Sequence of the Plant-Pathogenic Fungus Colletotrichum lupini.</title>
        <authorList>
            <person name="Baroncelli R."/>
            <person name="Pensec F."/>
            <person name="Da Lio D."/>
            <person name="Boufleur T."/>
            <person name="Vicente I."/>
            <person name="Sarrocco S."/>
            <person name="Picot A."/>
            <person name="Baraldi E."/>
            <person name="Sukno S."/>
            <person name="Thon M."/>
            <person name="Le Floch G."/>
        </authorList>
    </citation>
    <scope>NUCLEOTIDE SEQUENCE</scope>
    <source>
        <strain evidence="14">IMI 504893</strain>
    </source>
</reference>
<sequence length="735" mass="81910">MEASSPLAAMHRPMAVPSWGNKDLFRPRPNTFAGAVPISLREHLHRPDNYFNVKDIHGSSPAASLAADLSQNFRLDTEASPKFPTPRRALFTSNMMGDADSYEYVTTPPLPESSPAHDLMDVSPLPHKLPFMTQIAITSPTPGSTPTGEDDEMMLDSPAPIPRQASLEPPKPLVAERRKPALRRPSLTRMKGYSTSGVPGRSNTDTQLPTFRFGENRLTHMNSAMSLGECFDATSPPQERRPQTANSPTPAVPGAVRPRPQFSSLSGNRNSPFGNGHSRRPSNPFMRPRKQFRRSLSMFEHPGDVAKAKSEGGDSSPTTPESVTSMDADDVQEPILPHFLADDPTDTIPRITKATMIDLLDGKYSDKFDQKMIIDCRFEYEYDGGHIDGAVNYNSKDLLASQLIQHPMQGRTILIFHCEYSAHRAPMMARHIRSEDRTVNAEHYPRLTYPDVYILEGGYSGFYAEHPCRCYPQNYVEMSDEAHQRTCERELGRLKNPRKGFGRAQTFAFGSRDSCVDQSPTAPARPSGLRPSISFRQDPIAMIGNSPILGERCHARRMAGGGEPQQPDCRCFSRLFLHMFNEPLFDSTAYISTLTNPDYTAANATLTAAMTSIQPGIRRIWHICPRIALIWLYGVHFGSGILGWLPVGILQHCPWRMVLNQTHIYQQTNDNNNNTTTACLSPQISDAGAFQYDVSVCLLFCRNLHIFSEYYFSDHPSIGGPFFLCAQLGPLTIFT</sequence>
<dbReference type="GO" id="GO:0005634">
    <property type="term" value="C:nucleus"/>
    <property type="evidence" value="ECO:0007669"/>
    <property type="project" value="TreeGrafter"/>
</dbReference>
<keyword evidence="6 10" id="KW-0904">Protein phosphatase</keyword>
<dbReference type="GO" id="GO:0004725">
    <property type="term" value="F:protein tyrosine phosphatase activity"/>
    <property type="evidence" value="ECO:0007669"/>
    <property type="project" value="UniProtKB-UniRule"/>
</dbReference>
<dbReference type="Proteomes" id="UP000830671">
    <property type="component" value="Chromosome 6"/>
</dbReference>
<keyword evidence="5 10" id="KW-0378">Hydrolase</keyword>
<keyword evidence="12" id="KW-1133">Transmembrane helix</keyword>
<dbReference type="PRINTS" id="PR00716">
    <property type="entry name" value="MPIPHPHTASE"/>
</dbReference>
<dbReference type="GeneID" id="73345833"/>
<evidence type="ECO:0000259" key="13">
    <source>
        <dbReference type="PROSITE" id="PS50206"/>
    </source>
</evidence>
<dbReference type="RefSeq" id="XP_049147968.1">
    <property type="nucleotide sequence ID" value="XM_049290823.1"/>
</dbReference>
<keyword evidence="15" id="KW-1185">Reference proteome</keyword>
<dbReference type="Gene3D" id="3.40.250.10">
    <property type="entry name" value="Rhodanese-like domain"/>
    <property type="match status" value="1"/>
</dbReference>
<dbReference type="AlphaFoldDB" id="A0A9Q8SZE1"/>
<evidence type="ECO:0000256" key="9">
    <source>
        <dbReference type="ARBA" id="ARBA00067190"/>
    </source>
</evidence>
<evidence type="ECO:0000256" key="12">
    <source>
        <dbReference type="SAM" id="Phobius"/>
    </source>
</evidence>
<feature type="region of interest" description="Disordered" evidence="11">
    <location>
        <begin position="190"/>
        <end position="209"/>
    </location>
</feature>
<dbReference type="KEGG" id="clup:CLUP02_11856"/>
<dbReference type="CDD" id="cd01530">
    <property type="entry name" value="Cdc25"/>
    <property type="match status" value="1"/>
</dbReference>
<evidence type="ECO:0000256" key="5">
    <source>
        <dbReference type="ARBA" id="ARBA00022801"/>
    </source>
</evidence>
<keyword evidence="7 10" id="KW-0131">Cell cycle</keyword>
<keyword evidence="12" id="KW-0812">Transmembrane</keyword>
<dbReference type="GO" id="GO:0000086">
    <property type="term" value="P:G2/M transition of mitotic cell cycle"/>
    <property type="evidence" value="ECO:0007669"/>
    <property type="project" value="TreeGrafter"/>
</dbReference>
<evidence type="ECO:0000256" key="3">
    <source>
        <dbReference type="ARBA" id="ARBA00022618"/>
    </source>
</evidence>
<comment type="catalytic activity">
    <reaction evidence="8 10">
        <text>O-phospho-L-tyrosyl-[protein] + H2O = L-tyrosyl-[protein] + phosphate</text>
        <dbReference type="Rhea" id="RHEA:10684"/>
        <dbReference type="Rhea" id="RHEA-COMP:10136"/>
        <dbReference type="Rhea" id="RHEA-COMP:20101"/>
        <dbReference type="ChEBI" id="CHEBI:15377"/>
        <dbReference type="ChEBI" id="CHEBI:43474"/>
        <dbReference type="ChEBI" id="CHEBI:46858"/>
        <dbReference type="ChEBI" id="CHEBI:61978"/>
        <dbReference type="EC" id="3.1.3.48"/>
    </reaction>
</comment>
<gene>
    <name evidence="14" type="ORF">CLUP02_11856</name>
</gene>
<keyword evidence="3 10" id="KW-0132">Cell division</keyword>
<evidence type="ECO:0000256" key="6">
    <source>
        <dbReference type="ARBA" id="ARBA00022912"/>
    </source>
</evidence>
<dbReference type="Pfam" id="PF00581">
    <property type="entry name" value="Rhodanese"/>
    <property type="match status" value="1"/>
</dbReference>
<evidence type="ECO:0000256" key="11">
    <source>
        <dbReference type="SAM" id="MobiDB-lite"/>
    </source>
</evidence>
<dbReference type="PROSITE" id="PS50206">
    <property type="entry name" value="RHODANESE_3"/>
    <property type="match status" value="1"/>
</dbReference>
<feature type="compositionally biased region" description="Polar residues" evidence="11">
    <location>
        <begin position="313"/>
        <end position="325"/>
    </location>
</feature>
<comment type="similarity">
    <text evidence="1 10">Belongs to the MPI phosphatase family.</text>
</comment>
<dbReference type="GO" id="GO:0110032">
    <property type="term" value="P:positive regulation of G2/MI transition of meiotic cell cycle"/>
    <property type="evidence" value="ECO:0007669"/>
    <property type="project" value="TreeGrafter"/>
</dbReference>
<evidence type="ECO:0000256" key="1">
    <source>
        <dbReference type="ARBA" id="ARBA00011065"/>
    </source>
</evidence>
<feature type="transmembrane region" description="Helical" evidence="12">
    <location>
        <begin position="628"/>
        <end position="650"/>
    </location>
</feature>
<evidence type="ECO:0000256" key="8">
    <source>
        <dbReference type="ARBA" id="ARBA00051722"/>
    </source>
</evidence>
<dbReference type="GO" id="GO:0005737">
    <property type="term" value="C:cytoplasm"/>
    <property type="evidence" value="ECO:0007669"/>
    <property type="project" value="TreeGrafter"/>
</dbReference>
<evidence type="ECO:0000256" key="4">
    <source>
        <dbReference type="ARBA" id="ARBA00022776"/>
    </source>
</evidence>
<evidence type="ECO:0000256" key="10">
    <source>
        <dbReference type="RuleBase" id="RU368028"/>
    </source>
</evidence>
<dbReference type="GO" id="GO:0010971">
    <property type="term" value="P:positive regulation of G2/M transition of mitotic cell cycle"/>
    <property type="evidence" value="ECO:0007669"/>
    <property type="project" value="TreeGrafter"/>
</dbReference>
<keyword evidence="4 10" id="KW-0498">Mitosis</keyword>
<dbReference type="InterPro" id="IPR001763">
    <property type="entry name" value="Rhodanese-like_dom"/>
</dbReference>
<protein>
    <recommendedName>
        <fullName evidence="9 10">M-phase inducer phosphatase</fullName>
        <ecNumber evidence="2 10">3.1.3.48</ecNumber>
    </recommendedName>
</protein>
<feature type="domain" description="Rhodanese" evidence="13">
    <location>
        <begin position="367"/>
        <end position="471"/>
    </location>
</feature>
<evidence type="ECO:0000313" key="14">
    <source>
        <dbReference type="EMBL" id="UQC86356.1"/>
    </source>
</evidence>
<dbReference type="GO" id="GO:0051301">
    <property type="term" value="P:cell division"/>
    <property type="evidence" value="ECO:0007669"/>
    <property type="project" value="UniProtKB-UniRule"/>
</dbReference>
<proteinExistence type="inferred from homology"/>
<feature type="region of interest" description="Disordered" evidence="11">
    <location>
        <begin position="139"/>
        <end position="167"/>
    </location>
</feature>
<feature type="compositionally biased region" description="Polar residues" evidence="11">
    <location>
        <begin position="261"/>
        <end position="273"/>
    </location>
</feature>
<comment type="function">
    <text evidence="10">Tyrosine protein phosphatase which functions as a dosage-dependent inducer of mitotic progression.</text>
</comment>
<name>A0A9Q8SZE1_9PEZI</name>
<dbReference type="EMBL" id="CP019478">
    <property type="protein sequence ID" value="UQC86356.1"/>
    <property type="molecule type" value="Genomic_DNA"/>
</dbReference>
<feature type="region of interest" description="Disordered" evidence="11">
    <location>
        <begin position="513"/>
        <end position="532"/>
    </location>
</feature>